<dbReference type="InterPro" id="IPR013538">
    <property type="entry name" value="ASHA1/2-like_C"/>
</dbReference>
<dbReference type="Pfam" id="PF08327">
    <property type="entry name" value="AHSA1"/>
    <property type="match status" value="1"/>
</dbReference>
<accession>A0A6P2BMV6</accession>
<dbReference type="AlphaFoldDB" id="A0A6P2BMV6"/>
<dbReference type="RefSeq" id="WP_145861000.1">
    <property type="nucleotide sequence ID" value="NZ_RPFW01000009.1"/>
</dbReference>
<evidence type="ECO:0000313" key="5">
    <source>
        <dbReference type="Proteomes" id="UP000460272"/>
    </source>
</evidence>
<evidence type="ECO:0000313" key="4">
    <source>
        <dbReference type="EMBL" id="TVZ00302.1"/>
    </source>
</evidence>
<feature type="domain" description="Activator of Hsp90 ATPase homologue 1/2-like C-terminal" evidence="3">
    <location>
        <begin position="24"/>
        <end position="135"/>
    </location>
</feature>
<evidence type="ECO:0000256" key="1">
    <source>
        <dbReference type="ARBA" id="ARBA00006817"/>
    </source>
</evidence>
<organism evidence="4 5">
    <name type="scientific">Trebonia kvetii</name>
    <dbReference type="NCBI Taxonomy" id="2480626"/>
    <lineage>
        <taxon>Bacteria</taxon>
        <taxon>Bacillati</taxon>
        <taxon>Actinomycetota</taxon>
        <taxon>Actinomycetes</taxon>
        <taxon>Streptosporangiales</taxon>
        <taxon>Treboniaceae</taxon>
        <taxon>Trebonia</taxon>
    </lineage>
</organism>
<sequence>MTQASLDTSGTRPAVRLERHLPDPPAVVWQAITDRAQLKAWFPCDVIVEGDRWAVGASISFPFPPEVVDMTLTGTVLAVDEPALLSYTWGEDEVLTFELFPDGEGTRLVLTDQLRGSWAARNAAGWDDCLDRLAGLPAQPDAWRRRFAAYSAAFEPEIGPQEGPPADRLSRADRPNPGGA</sequence>
<evidence type="ECO:0000256" key="2">
    <source>
        <dbReference type="SAM" id="MobiDB-lite"/>
    </source>
</evidence>
<comment type="caution">
    <text evidence="4">The sequence shown here is derived from an EMBL/GenBank/DDBJ whole genome shotgun (WGS) entry which is preliminary data.</text>
</comment>
<reference evidence="4 5" key="1">
    <citation type="submission" date="2018-11" db="EMBL/GenBank/DDBJ databases">
        <title>Trebonia kvetii gen.nov., sp.nov., a novel acidophilic actinobacterium, and proposal of the new actinobacterial family Treboniaceae fam. nov.</title>
        <authorList>
            <person name="Rapoport D."/>
            <person name="Sagova-Mareckova M."/>
            <person name="Sedlacek I."/>
            <person name="Provaznik J."/>
            <person name="Kralova S."/>
            <person name="Pavlinic D."/>
            <person name="Benes V."/>
            <person name="Kopecky J."/>
        </authorList>
    </citation>
    <scope>NUCLEOTIDE SEQUENCE [LARGE SCALE GENOMIC DNA]</scope>
    <source>
        <strain evidence="4 5">15Tr583</strain>
    </source>
</reference>
<dbReference type="InterPro" id="IPR023393">
    <property type="entry name" value="START-like_dom_sf"/>
</dbReference>
<gene>
    <name evidence="4" type="ORF">EAS64_37300</name>
</gene>
<dbReference type="Proteomes" id="UP000460272">
    <property type="component" value="Unassembled WGS sequence"/>
</dbReference>
<name>A0A6P2BMV6_9ACTN</name>
<dbReference type="SUPFAM" id="SSF55961">
    <property type="entry name" value="Bet v1-like"/>
    <property type="match status" value="1"/>
</dbReference>
<protein>
    <submittedName>
        <fullName evidence="4">ATPase</fullName>
    </submittedName>
</protein>
<dbReference type="OrthoDB" id="9803476at2"/>
<feature type="region of interest" description="Disordered" evidence="2">
    <location>
        <begin position="154"/>
        <end position="180"/>
    </location>
</feature>
<evidence type="ECO:0000259" key="3">
    <source>
        <dbReference type="Pfam" id="PF08327"/>
    </source>
</evidence>
<keyword evidence="5" id="KW-1185">Reference proteome</keyword>
<proteinExistence type="inferred from homology"/>
<dbReference type="Gene3D" id="3.30.530.20">
    <property type="match status" value="1"/>
</dbReference>
<comment type="similarity">
    <text evidence="1">Belongs to the AHA1 family.</text>
</comment>
<dbReference type="EMBL" id="RPFW01000009">
    <property type="protein sequence ID" value="TVZ00302.1"/>
    <property type="molecule type" value="Genomic_DNA"/>
</dbReference>